<proteinExistence type="predicted"/>
<organism evidence="1 2">
    <name type="scientific">Candidatus Nomurabacteria bacterium GW2011_GWF2_40_12</name>
    <dbReference type="NCBI Taxonomy" id="1618776"/>
    <lineage>
        <taxon>Bacteria</taxon>
        <taxon>Candidatus Nomuraibacteriota</taxon>
    </lineage>
</organism>
<evidence type="ECO:0000313" key="1">
    <source>
        <dbReference type="EMBL" id="KKR41517.1"/>
    </source>
</evidence>
<evidence type="ECO:0000313" key="2">
    <source>
        <dbReference type="Proteomes" id="UP000034301"/>
    </source>
</evidence>
<accession>A0A0G0TUE1</accession>
<reference evidence="1 2" key="1">
    <citation type="journal article" date="2015" name="Nature">
        <title>rRNA introns, odd ribosomes, and small enigmatic genomes across a large radiation of phyla.</title>
        <authorList>
            <person name="Brown C.T."/>
            <person name="Hug L.A."/>
            <person name="Thomas B.C."/>
            <person name="Sharon I."/>
            <person name="Castelle C.J."/>
            <person name="Singh A."/>
            <person name="Wilkins M.J."/>
            <person name="Williams K.H."/>
            <person name="Banfield J.F."/>
        </authorList>
    </citation>
    <scope>NUCLEOTIDE SEQUENCE [LARGE SCALE GENOMIC DNA]</scope>
</reference>
<dbReference type="EMBL" id="LBYC01000024">
    <property type="protein sequence ID" value="KKR41517.1"/>
    <property type="molecule type" value="Genomic_DNA"/>
</dbReference>
<name>A0A0G0TUE1_9BACT</name>
<protein>
    <submittedName>
        <fullName evidence="1">Uncharacterized protein</fullName>
    </submittedName>
</protein>
<dbReference type="Proteomes" id="UP000034301">
    <property type="component" value="Unassembled WGS sequence"/>
</dbReference>
<sequence length="63" mass="6955">MAPVVRKDDRGRVIDCVCYLLRSSSQHIKSIVGKNSSATRTNSSHCRKVWGNLPGRLMAITPS</sequence>
<gene>
    <name evidence="1" type="ORF">UT78_C0024G0003</name>
</gene>
<dbReference type="AlphaFoldDB" id="A0A0G0TUE1"/>
<comment type="caution">
    <text evidence="1">The sequence shown here is derived from an EMBL/GenBank/DDBJ whole genome shotgun (WGS) entry which is preliminary data.</text>
</comment>